<proteinExistence type="predicted"/>
<feature type="domain" description="Serine-threonine/tyrosine-protein kinase catalytic" evidence="1">
    <location>
        <begin position="20"/>
        <end position="51"/>
    </location>
</feature>
<dbReference type="PANTHER" id="PTHR45927:SF10">
    <property type="entry name" value="LYSM-DOMAIN RECEPTOR-LIKE KINASE"/>
    <property type="match status" value="1"/>
</dbReference>
<dbReference type="InterPro" id="IPR052611">
    <property type="entry name" value="Plant_RLK_LysM"/>
</dbReference>
<dbReference type="STRING" id="2711.A0A067G154"/>
<dbReference type="InterPro" id="IPR011009">
    <property type="entry name" value="Kinase-like_dom_sf"/>
</dbReference>
<protein>
    <recommendedName>
        <fullName evidence="1">Serine-threonine/tyrosine-protein kinase catalytic domain-containing protein</fullName>
    </recommendedName>
</protein>
<dbReference type="GO" id="GO:0004672">
    <property type="term" value="F:protein kinase activity"/>
    <property type="evidence" value="ECO:0007669"/>
    <property type="project" value="InterPro"/>
</dbReference>
<name>A0A067G154_CITSI</name>
<dbReference type="Pfam" id="PF07714">
    <property type="entry name" value="PK_Tyr_Ser-Thr"/>
    <property type="match status" value="1"/>
</dbReference>
<dbReference type="Proteomes" id="UP000027120">
    <property type="component" value="Unassembled WGS sequence"/>
</dbReference>
<evidence type="ECO:0000259" key="1">
    <source>
        <dbReference type="Pfam" id="PF07714"/>
    </source>
</evidence>
<dbReference type="AlphaFoldDB" id="A0A067G154"/>
<dbReference type="SUPFAM" id="SSF56112">
    <property type="entry name" value="Protein kinase-like (PK-like)"/>
    <property type="match status" value="1"/>
</dbReference>
<evidence type="ECO:0000313" key="2">
    <source>
        <dbReference type="EMBL" id="KDO73354.1"/>
    </source>
</evidence>
<dbReference type="Gene3D" id="1.10.510.10">
    <property type="entry name" value="Transferase(Phosphotransferase) domain 1"/>
    <property type="match status" value="1"/>
</dbReference>
<dbReference type="EMBL" id="KK784886">
    <property type="protein sequence ID" value="KDO73354.1"/>
    <property type="molecule type" value="Genomic_DNA"/>
</dbReference>
<sequence length="100" mass="10851">KLGNVRPLKRNSSISSSVKGWIAPEYLLHGSVSEKVDIFAFGVVLLELLSAREDMDGRLFKDSTGFLGGASEGGSKACVEDDPLHRPSMDDIMKVLARMV</sequence>
<keyword evidence="3" id="KW-1185">Reference proteome</keyword>
<dbReference type="InterPro" id="IPR001245">
    <property type="entry name" value="Ser-Thr/Tyr_kinase_cat_dom"/>
</dbReference>
<feature type="non-terminal residue" evidence="2">
    <location>
        <position position="1"/>
    </location>
</feature>
<gene>
    <name evidence="2" type="ORF">CISIN_1g0082481mg</name>
</gene>
<organism evidence="2 3">
    <name type="scientific">Citrus sinensis</name>
    <name type="common">Sweet orange</name>
    <name type="synonym">Citrus aurantium var. sinensis</name>
    <dbReference type="NCBI Taxonomy" id="2711"/>
    <lineage>
        <taxon>Eukaryota</taxon>
        <taxon>Viridiplantae</taxon>
        <taxon>Streptophyta</taxon>
        <taxon>Embryophyta</taxon>
        <taxon>Tracheophyta</taxon>
        <taxon>Spermatophyta</taxon>
        <taxon>Magnoliopsida</taxon>
        <taxon>eudicotyledons</taxon>
        <taxon>Gunneridae</taxon>
        <taxon>Pentapetalae</taxon>
        <taxon>rosids</taxon>
        <taxon>malvids</taxon>
        <taxon>Sapindales</taxon>
        <taxon>Rutaceae</taxon>
        <taxon>Aurantioideae</taxon>
        <taxon>Citrus</taxon>
    </lineage>
</organism>
<accession>A0A067G154</accession>
<dbReference type="PANTHER" id="PTHR45927">
    <property type="entry name" value="LYSM-DOMAIN RECEPTOR-LIKE KINASE-RELATED"/>
    <property type="match status" value="1"/>
</dbReference>
<evidence type="ECO:0000313" key="3">
    <source>
        <dbReference type="Proteomes" id="UP000027120"/>
    </source>
</evidence>
<reference evidence="2 3" key="1">
    <citation type="submission" date="2014-04" db="EMBL/GenBank/DDBJ databases">
        <authorList>
            <consortium name="International Citrus Genome Consortium"/>
            <person name="Gmitter F."/>
            <person name="Chen C."/>
            <person name="Farmerie W."/>
            <person name="Harkins T."/>
            <person name="Desany B."/>
            <person name="Mohiuddin M."/>
            <person name="Kodira C."/>
            <person name="Borodovsky M."/>
            <person name="Lomsadze A."/>
            <person name="Burns P."/>
            <person name="Jenkins J."/>
            <person name="Prochnik S."/>
            <person name="Shu S."/>
            <person name="Chapman J."/>
            <person name="Pitluck S."/>
            <person name="Schmutz J."/>
            <person name="Rokhsar D."/>
        </authorList>
    </citation>
    <scope>NUCLEOTIDE SEQUENCE</scope>
</reference>